<proteinExistence type="predicted"/>
<evidence type="ECO:0000256" key="1">
    <source>
        <dbReference type="SAM" id="MobiDB-lite"/>
    </source>
</evidence>
<evidence type="ECO:0000313" key="3">
    <source>
        <dbReference type="EMBL" id="KAG8466416.1"/>
    </source>
</evidence>
<feature type="transmembrane region" description="Helical" evidence="2">
    <location>
        <begin position="269"/>
        <end position="291"/>
    </location>
</feature>
<feature type="compositionally biased region" description="Polar residues" evidence="1">
    <location>
        <begin position="20"/>
        <end position="34"/>
    </location>
</feature>
<feature type="region of interest" description="Disordered" evidence="1">
    <location>
        <begin position="136"/>
        <end position="158"/>
    </location>
</feature>
<dbReference type="OrthoDB" id="10499734at2759"/>
<gene>
    <name evidence="3" type="ORF">KFE25_002172</name>
</gene>
<keyword evidence="2" id="KW-0472">Membrane</keyword>
<comment type="caution">
    <text evidence="3">The sequence shown here is derived from an EMBL/GenBank/DDBJ whole genome shotgun (WGS) entry which is preliminary data.</text>
</comment>
<feature type="region of interest" description="Disordered" evidence="1">
    <location>
        <begin position="1"/>
        <end position="95"/>
    </location>
</feature>
<feature type="transmembrane region" description="Helical" evidence="2">
    <location>
        <begin position="221"/>
        <end position="244"/>
    </location>
</feature>
<evidence type="ECO:0000313" key="4">
    <source>
        <dbReference type="Proteomes" id="UP000751190"/>
    </source>
</evidence>
<protein>
    <submittedName>
        <fullName evidence="3">Uncharacterized protein</fullName>
    </submittedName>
</protein>
<dbReference type="EMBL" id="JAGTXO010000008">
    <property type="protein sequence ID" value="KAG8466416.1"/>
    <property type="molecule type" value="Genomic_DNA"/>
</dbReference>
<keyword evidence="2" id="KW-1133">Transmembrane helix</keyword>
<keyword evidence="2" id="KW-0812">Transmembrane</keyword>
<keyword evidence="4" id="KW-1185">Reference proteome</keyword>
<evidence type="ECO:0000256" key="2">
    <source>
        <dbReference type="SAM" id="Phobius"/>
    </source>
</evidence>
<accession>A0A8J6CCS3</accession>
<feature type="transmembrane region" description="Helical" evidence="2">
    <location>
        <begin position="312"/>
        <end position="335"/>
    </location>
</feature>
<name>A0A8J6CCS3_DIALT</name>
<dbReference type="Proteomes" id="UP000751190">
    <property type="component" value="Unassembled WGS sequence"/>
</dbReference>
<dbReference type="AlphaFoldDB" id="A0A8J6CCS3"/>
<reference evidence="3" key="1">
    <citation type="submission" date="2021-05" db="EMBL/GenBank/DDBJ databases">
        <title>The genome of the haptophyte Pavlova lutheri (Diacronema luteri, Pavlovales) - a model for lipid biosynthesis in eukaryotic algae.</title>
        <authorList>
            <person name="Hulatt C.J."/>
            <person name="Posewitz M.C."/>
        </authorList>
    </citation>
    <scope>NUCLEOTIDE SEQUENCE</scope>
    <source>
        <strain evidence="3">NIVA-4/92</strain>
    </source>
</reference>
<sequence>MAGGTRDEPPAAGEGAVASCASSRRTRLQQSQLPLAQVETEERKPGADGPRARRRAEAIRAAEAGASAETVDAGLTPIGETRRDRRRRQAEGAVESAVGTASGVVRAALDRISPRRRPAEETELLALVPDRDDVVSQRGGALEGDGAEHAQPANHGGGVTQRAIAATWVEDAATGTFHRAADARRAEPSAKRRLLETLGLTRSAEPIGTERMAVLAARARAVLSAALMVSEGFLAGISLLHILVVERCAQREFLVVGYLLAARTTQQTFHVLCTMAVLSSLVALGSASAQLERLEKGAQRWEALKLHRDASYQQASAAIVATLYAVALICSLLTAETVWRWSLIDPLSVAQLPKAELDRFSEGVFDNAYPLWRGLSLTRTAACLLAWVIATAFFSRHEIAPDAGKAPEAQPSLIGTLVSATAQ</sequence>
<organism evidence="3 4">
    <name type="scientific">Diacronema lutheri</name>
    <name type="common">Unicellular marine alga</name>
    <name type="synonym">Monochrysis lutheri</name>
    <dbReference type="NCBI Taxonomy" id="2081491"/>
    <lineage>
        <taxon>Eukaryota</taxon>
        <taxon>Haptista</taxon>
        <taxon>Haptophyta</taxon>
        <taxon>Pavlovophyceae</taxon>
        <taxon>Pavlovales</taxon>
        <taxon>Pavlovaceae</taxon>
        <taxon>Diacronema</taxon>
    </lineage>
</organism>